<protein>
    <submittedName>
        <fullName evidence="1">SsgA family sporulation/cell division regulator</fullName>
    </submittedName>
</protein>
<dbReference type="Proteomes" id="UP001432251">
    <property type="component" value="Plasmid p1"/>
</dbReference>
<accession>A0ACD5AQC0</accession>
<reference evidence="1" key="1">
    <citation type="journal article" date="2025" name="Int. J. Syst. Evol. Microbiol.">
        <title>Streptomyces citrinus sp. nov., with yellow diffusible pigment.</title>
        <authorList>
            <person name="He Y."/>
            <person name="Yang E."/>
            <person name="Xu J."/>
            <person name="Sun Y."/>
            <person name="Sun L."/>
        </authorList>
    </citation>
    <scope>NUCLEOTIDE SEQUENCE</scope>
    <source>
        <strain evidence="1">Q6</strain>
    </source>
</reference>
<evidence type="ECO:0000313" key="2">
    <source>
        <dbReference type="Proteomes" id="UP001432251"/>
    </source>
</evidence>
<evidence type="ECO:0000313" key="1">
    <source>
        <dbReference type="EMBL" id="WWQ69414.1"/>
    </source>
</evidence>
<dbReference type="EMBL" id="CP146023">
    <property type="protein sequence ID" value="WWQ69414.1"/>
    <property type="molecule type" value="Genomic_DNA"/>
</dbReference>
<name>A0ACD5AQC0_9ACTN</name>
<keyword evidence="2" id="KW-1185">Reference proteome</keyword>
<keyword evidence="1" id="KW-0614">Plasmid</keyword>
<organism evidence="1 2">
    <name type="scientific">Streptomyces citrinus</name>
    <dbReference type="NCBI Taxonomy" id="3118173"/>
    <lineage>
        <taxon>Bacteria</taxon>
        <taxon>Bacillati</taxon>
        <taxon>Actinomycetota</taxon>
        <taxon>Actinomycetes</taxon>
        <taxon>Kitasatosporales</taxon>
        <taxon>Streptomycetaceae</taxon>
        <taxon>Streptomyces</taxon>
    </lineage>
</organism>
<geneLocation type="plasmid" evidence="1 2">
    <name>p1</name>
</geneLocation>
<gene>
    <name evidence="1" type="ORF">V2W30_40270</name>
</gene>
<sequence length="155" mass="17290">MHRDPSPPQARSAPELVPSLYLDLDQMIDEFTRQPITATFRFDPDMPAVIAVEFVTERGPGLVWRIGRGLLHRGLTAMSGCGDVRMWPMAPGERRSAWLLLESTEEEALLEVPIPPLADWLDATYRIVSAEREMAGLDWDGFLMELLDGPETAAG</sequence>
<proteinExistence type="predicted"/>